<accession>A0A1Y0CFK4</accession>
<protein>
    <submittedName>
        <fullName evidence="4">NADPH-dependent F420 reductase</fullName>
    </submittedName>
</protein>
<evidence type="ECO:0000256" key="2">
    <source>
        <dbReference type="SAM" id="MobiDB-lite"/>
    </source>
</evidence>
<dbReference type="KEGG" id="mdx:BTO20_26780"/>
<dbReference type="InterPro" id="IPR010185">
    <property type="entry name" value="NpdG"/>
</dbReference>
<feature type="domain" description="Pyrroline-5-carboxylate reductase catalytic N-terminal" evidence="3">
    <location>
        <begin position="106"/>
        <end position="204"/>
    </location>
</feature>
<organism evidence="4 5">
    <name type="scientific">Mycobacterium dioxanotrophicus</name>
    <dbReference type="NCBI Taxonomy" id="482462"/>
    <lineage>
        <taxon>Bacteria</taxon>
        <taxon>Bacillati</taxon>
        <taxon>Actinomycetota</taxon>
        <taxon>Actinomycetes</taxon>
        <taxon>Mycobacteriales</taxon>
        <taxon>Mycobacteriaceae</taxon>
        <taxon>Mycobacterium</taxon>
    </lineage>
</organism>
<keyword evidence="5" id="KW-1185">Reference proteome</keyword>
<feature type="region of interest" description="Disordered" evidence="2">
    <location>
        <begin position="1"/>
        <end position="21"/>
    </location>
</feature>
<dbReference type="GO" id="GO:0008823">
    <property type="term" value="F:cupric reductase (NADH) activity"/>
    <property type="evidence" value="ECO:0007669"/>
    <property type="project" value="TreeGrafter"/>
</dbReference>
<dbReference type="GO" id="GO:0005886">
    <property type="term" value="C:plasma membrane"/>
    <property type="evidence" value="ECO:0007669"/>
    <property type="project" value="TreeGrafter"/>
</dbReference>
<dbReference type="PANTHER" id="PTHR14239">
    <property type="entry name" value="DUDULIN-RELATED"/>
    <property type="match status" value="1"/>
</dbReference>
<dbReference type="NCBIfam" id="TIGR01915">
    <property type="entry name" value="npdG"/>
    <property type="match status" value="1"/>
</dbReference>
<dbReference type="GO" id="GO:0070967">
    <property type="term" value="F:coenzyme F420 binding"/>
    <property type="evidence" value="ECO:0007669"/>
    <property type="project" value="InterPro"/>
</dbReference>
<dbReference type="GO" id="GO:0015677">
    <property type="term" value="P:copper ion import"/>
    <property type="evidence" value="ECO:0007669"/>
    <property type="project" value="TreeGrafter"/>
</dbReference>
<dbReference type="AlphaFoldDB" id="A0A1Y0CFK4"/>
<dbReference type="GO" id="GO:0006740">
    <property type="term" value="P:NADPH regeneration"/>
    <property type="evidence" value="ECO:0007669"/>
    <property type="project" value="InterPro"/>
</dbReference>
<dbReference type="GO" id="GO:0016651">
    <property type="term" value="F:oxidoreductase activity, acting on NAD(P)H"/>
    <property type="evidence" value="ECO:0007669"/>
    <property type="project" value="InterPro"/>
</dbReference>
<dbReference type="SUPFAM" id="SSF51735">
    <property type="entry name" value="NAD(P)-binding Rossmann-fold domains"/>
    <property type="match status" value="1"/>
</dbReference>
<evidence type="ECO:0000313" key="4">
    <source>
        <dbReference type="EMBL" id="ART73922.1"/>
    </source>
</evidence>
<dbReference type="PANTHER" id="PTHR14239:SF0">
    <property type="entry name" value="F420-DEPENDENT NADP REDUCTASE"/>
    <property type="match status" value="1"/>
</dbReference>
<dbReference type="GO" id="GO:0052851">
    <property type="term" value="F:ferric-chelate reductase (NADPH) activity"/>
    <property type="evidence" value="ECO:0007669"/>
    <property type="project" value="TreeGrafter"/>
</dbReference>
<name>A0A1Y0CFK4_9MYCO</name>
<dbReference type="Gene3D" id="3.40.50.720">
    <property type="entry name" value="NAD(P)-binding Rossmann-like Domain"/>
    <property type="match status" value="1"/>
</dbReference>
<dbReference type="InterPro" id="IPR028939">
    <property type="entry name" value="P5C_Rdtase_cat_N"/>
</dbReference>
<keyword evidence="1" id="KW-0560">Oxidoreductase</keyword>
<dbReference type="Proteomes" id="UP000195331">
    <property type="component" value="Chromosome"/>
</dbReference>
<evidence type="ECO:0000256" key="1">
    <source>
        <dbReference type="ARBA" id="ARBA00023002"/>
    </source>
</evidence>
<dbReference type="InterPro" id="IPR036291">
    <property type="entry name" value="NAD(P)-bd_dom_sf"/>
</dbReference>
<dbReference type="GO" id="GO:0050661">
    <property type="term" value="F:NADP binding"/>
    <property type="evidence" value="ECO:0007669"/>
    <property type="project" value="InterPro"/>
</dbReference>
<dbReference type="InterPro" id="IPR051267">
    <property type="entry name" value="STEAP_metalloreductase"/>
</dbReference>
<dbReference type="EMBL" id="CP020809">
    <property type="protein sequence ID" value="ART73922.1"/>
    <property type="molecule type" value="Genomic_DNA"/>
</dbReference>
<proteinExistence type="predicted"/>
<sequence length="333" mass="34889">MARSNPAPPAINSAPASTSSSSNSRRVRVWLELAPAGSGVFIGGKLSVDRQRPPGSLAEIAMGCAMAIFVWLLHPGHQRPVDPMRRNTVTRRGKSRVAECDAKETVSILGGTGSLGFGLALRLGEAGYAVCVGSRDAHRADHAAAQARELVDDGTFVGCLNGEAVTRADQLVIIAVPFASHVATLKSVAPHWRAGQVLLDTTVPLATAIGGRPTHLVEPWHGSAAQQARSAIGDEIGLASGLHTISAAALRDLTHPLDQDTLICGDSRAKVAVTAALERVRGLRVVDAGSLEMSRLLEGLTPVLIGINIRHKTHAGIQVTHLQARAEQRAALA</sequence>
<dbReference type="Pfam" id="PF03807">
    <property type="entry name" value="F420_oxidored"/>
    <property type="match status" value="1"/>
</dbReference>
<reference evidence="4 5" key="1">
    <citation type="submission" date="2017-04" db="EMBL/GenBank/DDBJ databases">
        <title>Whole Genome Sequence of 1,4-Dioxane Degrading Bacterium Mycobacterium dioxanotrophicus PH-06.</title>
        <authorList>
            <person name="He Y."/>
        </authorList>
    </citation>
    <scope>NUCLEOTIDE SEQUENCE [LARGE SCALE GENOMIC DNA]</scope>
    <source>
        <strain evidence="4 5">PH-06</strain>
    </source>
</reference>
<evidence type="ECO:0000313" key="5">
    <source>
        <dbReference type="Proteomes" id="UP000195331"/>
    </source>
</evidence>
<evidence type="ECO:0000259" key="3">
    <source>
        <dbReference type="Pfam" id="PF03807"/>
    </source>
</evidence>
<gene>
    <name evidence="4" type="ORF">BTO20_26780</name>
</gene>